<dbReference type="Proteomes" id="UP001370490">
    <property type="component" value="Unassembled WGS sequence"/>
</dbReference>
<evidence type="ECO:0000313" key="3">
    <source>
        <dbReference type="Proteomes" id="UP001370490"/>
    </source>
</evidence>
<feature type="region of interest" description="Disordered" evidence="1">
    <location>
        <begin position="1"/>
        <end position="29"/>
    </location>
</feature>
<evidence type="ECO:0000256" key="1">
    <source>
        <dbReference type="SAM" id="MobiDB-lite"/>
    </source>
</evidence>
<keyword evidence="3" id="KW-1185">Reference proteome</keyword>
<name>A0AAN8USW6_9MAGN</name>
<dbReference type="EMBL" id="JBAMMX010000022">
    <property type="protein sequence ID" value="KAK6918529.1"/>
    <property type="molecule type" value="Genomic_DNA"/>
</dbReference>
<organism evidence="2 3">
    <name type="scientific">Dillenia turbinata</name>
    <dbReference type="NCBI Taxonomy" id="194707"/>
    <lineage>
        <taxon>Eukaryota</taxon>
        <taxon>Viridiplantae</taxon>
        <taxon>Streptophyta</taxon>
        <taxon>Embryophyta</taxon>
        <taxon>Tracheophyta</taxon>
        <taxon>Spermatophyta</taxon>
        <taxon>Magnoliopsida</taxon>
        <taxon>eudicotyledons</taxon>
        <taxon>Gunneridae</taxon>
        <taxon>Pentapetalae</taxon>
        <taxon>Dilleniales</taxon>
        <taxon>Dilleniaceae</taxon>
        <taxon>Dillenia</taxon>
    </lineage>
</organism>
<proteinExistence type="predicted"/>
<comment type="caution">
    <text evidence="2">The sequence shown here is derived from an EMBL/GenBank/DDBJ whole genome shotgun (WGS) entry which is preliminary data.</text>
</comment>
<evidence type="ECO:0000313" key="2">
    <source>
        <dbReference type="EMBL" id="KAK6918529.1"/>
    </source>
</evidence>
<reference evidence="2 3" key="1">
    <citation type="submission" date="2023-12" db="EMBL/GenBank/DDBJ databases">
        <title>A high-quality genome assembly for Dillenia turbinata (Dilleniales).</title>
        <authorList>
            <person name="Chanderbali A."/>
        </authorList>
    </citation>
    <scope>NUCLEOTIDE SEQUENCE [LARGE SCALE GENOMIC DNA]</scope>
    <source>
        <strain evidence="2">LSX21</strain>
        <tissue evidence="2">Leaf</tissue>
    </source>
</reference>
<gene>
    <name evidence="2" type="ORF">RJ641_016951</name>
</gene>
<sequence length="74" mass="7872">MSSSKNGSETGIKLGTGFCTPEERQGAGATGRRWNLIGRPMPIRLSRALAAPSGWPVRSCARKAPPTGYEIRGD</sequence>
<dbReference type="AlphaFoldDB" id="A0AAN8USW6"/>
<accession>A0AAN8USW6</accession>
<protein>
    <submittedName>
        <fullName evidence="2">Uncharacterized protein</fullName>
    </submittedName>
</protein>